<dbReference type="PANTHER" id="PTHR23074">
    <property type="entry name" value="AAA DOMAIN-CONTAINING"/>
    <property type="match status" value="1"/>
</dbReference>
<dbReference type="InterPro" id="IPR027417">
    <property type="entry name" value="P-loop_NTPase"/>
</dbReference>
<feature type="region of interest" description="Disordered" evidence="4">
    <location>
        <begin position="119"/>
        <end position="142"/>
    </location>
</feature>
<sequence length="404" mass="45627">MAQFYIPCLFCSSTEHLALLEAYKGVVQRISAIILAIDNDVGGGNIHQITKLVQDCRNIIHEITTQERDPHLLVAMSEMSKLILWSFHVQRNVFLKNVCIAKKTMPKSLTQAEDFCRERAAPHNRGETRSRNSASTSENDKEKIIEATRKLSTLKGLDDVVGLQGVKSVLRQALKLPHLHPHLFTGGRRPWSSVLLYGPPGTGKTRLAHAVAAEVNAELYCVSSAELLSSWVGEIIQELFQYMNNRNTIKVVFLDEIDSLCRQRSSNEEDLTRRQSRQNIIKAHCRGNNVSLTDNEWEVLGISTDGYSGSDLANLAKEALFEPINELDCSNFWKENEGGRMVPCTRNFEGAVHKFLEDLRPEQVEARDVSFSDFKMALTNSKKTVTNEDIERYESFTVQFGQVR</sequence>
<evidence type="ECO:0000256" key="3">
    <source>
        <dbReference type="ARBA" id="ARBA00022840"/>
    </source>
</evidence>
<dbReference type="InterPro" id="IPR050304">
    <property type="entry name" value="MT-severing_AAA_ATPase"/>
</dbReference>
<protein>
    <recommendedName>
        <fullName evidence="5">AAA+ ATPase domain-containing protein</fullName>
    </recommendedName>
</protein>
<dbReference type="Gene3D" id="1.10.8.60">
    <property type="match status" value="1"/>
</dbReference>
<dbReference type="Gene3D" id="3.40.50.300">
    <property type="entry name" value="P-loop containing nucleotide triphosphate hydrolases"/>
    <property type="match status" value="1"/>
</dbReference>
<organism evidence="6">
    <name type="scientific">Timema bartmani</name>
    <dbReference type="NCBI Taxonomy" id="61472"/>
    <lineage>
        <taxon>Eukaryota</taxon>
        <taxon>Metazoa</taxon>
        <taxon>Ecdysozoa</taxon>
        <taxon>Arthropoda</taxon>
        <taxon>Hexapoda</taxon>
        <taxon>Insecta</taxon>
        <taxon>Pterygota</taxon>
        <taxon>Neoptera</taxon>
        <taxon>Polyneoptera</taxon>
        <taxon>Phasmatodea</taxon>
        <taxon>Timematodea</taxon>
        <taxon>Timematoidea</taxon>
        <taxon>Timematidae</taxon>
        <taxon>Timema</taxon>
    </lineage>
</organism>
<keyword evidence="2" id="KW-0547">Nucleotide-binding</keyword>
<comment type="similarity">
    <text evidence="1">Belongs to the AAA ATPase family.</text>
</comment>
<dbReference type="GO" id="GO:0007033">
    <property type="term" value="P:vacuole organization"/>
    <property type="evidence" value="ECO:0007669"/>
    <property type="project" value="TreeGrafter"/>
</dbReference>
<dbReference type="AlphaFoldDB" id="A0A7R9EQU7"/>
<evidence type="ECO:0000256" key="1">
    <source>
        <dbReference type="ARBA" id="ARBA00006914"/>
    </source>
</evidence>
<dbReference type="GO" id="GO:0016197">
    <property type="term" value="P:endosomal transport"/>
    <property type="evidence" value="ECO:0007669"/>
    <property type="project" value="TreeGrafter"/>
</dbReference>
<dbReference type="InterPro" id="IPR003593">
    <property type="entry name" value="AAA+_ATPase"/>
</dbReference>
<reference evidence="6" key="1">
    <citation type="submission" date="2020-11" db="EMBL/GenBank/DDBJ databases">
        <authorList>
            <person name="Tran Van P."/>
        </authorList>
    </citation>
    <scope>NUCLEOTIDE SEQUENCE</scope>
</reference>
<dbReference type="InterPro" id="IPR015415">
    <property type="entry name" value="Spast_Vps4_C"/>
</dbReference>
<dbReference type="GO" id="GO:0005524">
    <property type="term" value="F:ATP binding"/>
    <property type="evidence" value="ECO:0007669"/>
    <property type="project" value="UniProtKB-KW"/>
</dbReference>
<dbReference type="Pfam" id="PF00004">
    <property type="entry name" value="AAA"/>
    <property type="match status" value="1"/>
</dbReference>
<dbReference type="EMBL" id="OD564757">
    <property type="protein sequence ID" value="CAD7439696.1"/>
    <property type="molecule type" value="Genomic_DNA"/>
</dbReference>
<dbReference type="PANTHER" id="PTHR23074:SF72">
    <property type="entry name" value="VACUOLAR PROTEIN SORTING-ASSOCIATED PROTEIN 4B"/>
    <property type="match status" value="1"/>
</dbReference>
<evidence type="ECO:0000259" key="5">
    <source>
        <dbReference type="SMART" id="SM00382"/>
    </source>
</evidence>
<gene>
    <name evidence="6" type="ORF">TBIB3V08_LOCUS2244</name>
</gene>
<feature type="domain" description="AAA+ ATPase" evidence="5">
    <location>
        <begin position="190"/>
        <end position="330"/>
    </location>
</feature>
<feature type="compositionally biased region" description="Basic and acidic residues" evidence="4">
    <location>
        <begin position="119"/>
        <end position="130"/>
    </location>
</feature>
<dbReference type="InterPro" id="IPR003959">
    <property type="entry name" value="ATPase_AAA_core"/>
</dbReference>
<name>A0A7R9EQU7_9NEOP</name>
<dbReference type="SMART" id="SM00382">
    <property type="entry name" value="AAA"/>
    <property type="match status" value="1"/>
</dbReference>
<proteinExistence type="inferred from homology"/>
<keyword evidence="3" id="KW-0067">ATP-binding</keyword>
<dbReference type="GO" id="GO:0016887">
    <property type="term" value="F:ATP hydrolysis activity"/>
    <property type="evidence" value="ECO:0007669"/>
    <property type="project" value="InterPro"/>
</dbReference>
<dbReference type="SUPFAM" id="SSF52540">
    <property type="entry name" value="P-loop containing nucleoside triphosphate hydrolases"/>
    <property type="match status" value="1"/>
</dbReference>
<evidence type="ECO:0000256" key="2">
    <source>
        <dbReference type="ARBA" id="ARBA00022741"/>
    </source>
</evidence>
<accession>A0A7R9EQU7</accession>
<dbReference type="Pfam" id="PF09336">
    <property type="entry name" value="Vps4_C"/>
    <property type="match status" value="1"/>
</dbReference>
<evidence type="ECO:0000256" key="4">
    <source>
        <dbReference type="SAM" id="MobiDB-lite"/>
    </source>
</evidence>
<evidence type="ECO:0000313" key="6">
    <source>
        <dbReference type="EMBL" id="CAD7439696.1"/>
    </source>
</evidence>